<comment type="caution">
    <text evidence="1">The sequence shown here is derived from an EMBL/GenBank/DDBJ whole genome shotgun (WGS) entry which is preliminary data.</text>
</comment>
<accession>X1L294</accession>
<gene>
    <name evidence="1" type="ORF">S03H2_62098</name>
</gene>
<reference evidence="1" key="1">
    <citation type="journal article" date="2014" name="Front. Microbiol.">
        <title>High frequency of phylogenetically diverse reductive dehalogenase-homologous genes in deep subseafloor sedimentary metagenomes.</title>
        <authorList>
            <person name="Kawai M."/>
            <person name="Futagami T."/>
            <person name="Toyoda A."/>
            <person name="Takaki Y."/>
            <person name="Nishi S."/>
            <person name="Hori S."/>
            <person name="Arai W."/>
            <person name="Tsubouchi T."/>
            <person name="Morono Y."/>
            <person name="Uchiyama I."/>
            <person name="Ito T."/>
            <person name="Fujiyama A."/>
            <person name="Inagaki F."/>
            <person name="Takami H."/>
        </authorList>
    </citation>
    <scope>NUCLEOTIDE SEQUENCE</scope>
    <source>
        <strain evidence="1">Expedition CK06-06</strain>
    </source>
</reference>
<protein>
    <submittedName>
        <fullName evidence="1">Uncharacterized protein</fullName>
    </submittedName>
</protein>
<dbReference type="EMBL" id="BARU01040133">
    <property type="protein sequence ID" value="GAH88318.1"/>
    <property type="molecule type" value="Genomic_DNA"/>
</dbReference>
<sequence length="120" mass="14420">MEKEEVKTYTLKKDYKKSEDFKSYYVTAALGGFKNPYDFRLAFYKDEINDVIIKREEINNNENLNENQKEEMIIKIKVPCTLECEIIMPERAVIELYKFIKKELKALNQRRLKENKKLIS</sequence>
<evidence type="ECO:0000313" key="1">
    <source>
        <dbReference type="EMBL" id="GAH88318.1"/>
    </source>
</evidence>
<proteinExistence type="predicted"/>
<dbReference type="AlphaFoldDB" id="X1L294"/>
<organism evidence="1">
    <name type="scientific">marine sediment metagenome</name>
    <dbReference type="NCBI Taxonomy" id="412755"/>
    <lineage>
        <taxon>unclassified sequences</taxon>
        <taxon>metagenomes</taxon>
        <taxon>ecological metagenomes</taxon>
    </lineage>
</organism>
<name>X1L294_9ZZZZ</name>